<protein>
    <submittedName>
        <fullName evidence="1">Uncharacterized protein</fullName>
    </submittedName>
</protein>
<evidence type="ECO:0000313" key="1">
    <source>
        <dbReference type="EMBL" id="CAH1191905.1"/>
    </source>
</evidence>
<keyword evidence="2" id="KW-1185">Reference proteome</keyword>
<comment type="caution">
    <text evidence="1">The sequence shown here is derived from an EMBL/GenBank/DDBJ whole genome shotgun (WGS) entry which is preliminary data.</text>
</comment>
<evidence type="ECO:0000313" key="2">
    <source>
        <dbReference type="Proteomes" id="UP000838821"/>
    </source>
</evidence>
<organism evidence="1 2">
    <name type="scientific">Paenibacillus allorhizoplanae</name>
    <dbReference type="NCBI Taxonomy" id="2905648"/>
    <lineage>
        <taxon>Bacteria</taxon>
        <taxon>Bacillati</taxon>
        <taxon>Bacillota</taxon>
        <taxon>Bacilli</taxon>
        <taxon>Bacillales</taxon>
        <taxon>Paenibacillaceae</taxon>
        <taxon>Paenibacillus</taxon>
    </lineage>
</organism>
<proteinExistence type="predicted"/>
<accession>A0ABN8FZG0</accession>
<reference evidence="1" key="1">
    <citation type="submission" date="2022-01" db="EMBL/GenBank/DDBJ databases">
        <authorList>
            <person name="Criscuolo A."/>
        </authorList>
    </citation>
    <scope>NUCLEOTIDE SEQUENCE</scope>
    <source>
        <strain evidence="1">CIP111891</strain>
    </source>
</reference>
<name>A0ABN8FZG0_9BACL</name>
<dbReference type="Proteomes" id="UP000838821">
    <property type="component" value="Unassembled WGS sequence"/>
</dbReference>
<gene>
    <name evidence="1" type="ORF">PAECIP111891_00136</name>
</gene>
<dbReference type="EMBL" id="CAKMMW010000001">
    <property type="protein sequence ID" value="CAH1191905.1"/>
    <property type="molecule type" value="Genomic_DNA"/>
</dbReference>
<sequence>MLLMTSGKTYRTDVGLTAKIVVLKPQKKRCWVEK</sequence>